<organism evidence="4 5">
    <name type="scientific">Lancefieldella rimae (strain ATCC 49626 / DSM 7090 / CCUG 31168 / NBRC 15546 / VPI D140H-11A)</name>
    <name type="common">Atopobium rimae</name>
    <dbReference type="NCBI Taxonomy" id="553184"/>
    <lineage>
        <taxon>Bacteria</taxon>
        <taxon>Bacillati</taxon>
        <taxon>Actinomycetota</taxon>
        <taxon>Coriobacteriia</taxon>
        <taxon>Coriobacteriales</taxon>
        <taxon>Atopobiaceae</taxon>
        <taxon>Lancefieldella</taxon>
    </lineage>
</organism>
<dbReference type="InterPro" id="IPR029052">
    <property type="entry name" value="Metallo-depent_PP-like"/>
</dbReference>
<dbReference type="RefSeq" id="WP_003149132.1">
    <property type="nucleotide sequence ID" value="NZ_ACFE01000002.1"/>
</dbReference>
<evidence type="ECO:0000313" key="4">
    <source>
        <dbReference type="EMBL" id="EEE17316.1"/>
    </source>
</evidence>
<reference evidence="4 5" key="1">
    <citation type="submission" date="2009-01" db="EMBL/GenBank/DDBJ databases">
        <authorList>
            <person name="Madupu R."/>
            <person name="Sebastian Y."/>
            <person name="Durkin A.S."/>
            <person name="Torralba M."/>
            <person name="Methe B."/>
            <person name="Sutton G.G."/>
            <person name="Strausberg R.L."/>
            <person name="Nelson K.E."/>
        </authorList>
    </citation>
    <scope>NUCLEOTIDE SEQUENCE [LARGE SCALE GENOMIC DNA]</scope>
    <source>
        <strain evidence="4 5">ATCC 49626</strain>
    </source>
</reference>
<accession>B9CLH3</accession>
<dbReference type="InterPro" id="IPR024654">
    <property type="entry name" value="Calcineurin-like_PHP_lpxH"/>
</dbReference>
<dbReference type="Pfam" id="PF12850">
    <property type="entry name" value="Metallophos_2"/>
    <property type="match status" value="1"/>
</dbReference>
<dbReference type="Gene3D" id="3.60.21.10">
    <property type="match status" value="1"/>
</dbReference>
<comment type="caution">
    <text evidence="4">The sequence shown here is derived from an EMBL/GenBank/DDBJ whole genome shotgun (WGS) entry which is preliminary data.</text>
</comment>
<dbReference type="STRING" id="1383.IV60_GL000561"/>
<feature type="domain" description="Calcineurin-like phosphoesterase" evidence="3">
    <location>
        <begin position="8"/>
        <end position="138"/>
    </location>
</feature>
<protein>
    <recommendedName>
        <fullName evidence="2">Phosphoesterase</fullName>
        <ecNumber evidence="2">3.1.4.-</ecNumber>
    </recommendedName>
</protein>
<dbReference type="Proteomes" id="UP000004070">
    <property type="component" value="Unassembled WGS sequence"/>
</dbReference>
<dbReference type="eggNOG" id="COG0622">
    <property type="taxonomic scope" value="Bacteria"/>
</dbReference>
<evidence type="ECO:0000256" key="1">
    <source>
        <dbReference type="ARBA" id="ARBA00008950"/>
    </source>
</evidence>
<comment type="similarity">
    <text evidence="1 2">Belongs to the metallophosphoesterase superfamily. YfcE family.</text>
</comment>
<dbReference type="NCBIfam" id="TIGR00040">
    <property type="entry name" value="yfcE"/>
    <property type="match status" value="1"/>
</dbReference>
<keyword evidence="2" id="KW-0479">Metal-binding</keyword>
<dbReference type="SUPFAM" id="SSF56300">
    <property type="entry name" value="Metallo-dependent phosphatases"/>
    <property type="match status" value="1"/>
</dbReference>
<sequence length="175" mass="19845">MSLVRYDIISDTHGYLSAELLEALQGTHCIVHAGDITSLEDYKTLQEIAPVRMCLGNNDFAYDYGPMVRKKVFFYADGLKWEVCHYRERLDLMRCDVAICGHTHRPFIEKDEWTDTLVMNPGSPTFPRGPQGPTIGRIFVDDVAQKIVDAKIIQLGEKDSLSTRKVMRGLFSSKS</sequence>
<dbReference type="GeneID" id="84904370"/>
<name>B9CLH3_LANR4</name>
<proteinExistence type="inferred from homology"/>
<dbReference type="AlphaFoldDB" id="B9CLH3"/>
<dbReference type="InterPro" id="IPR000979">
    <property type="entry name" value="Phosphodiesterase_MJ0936/Vps29"/>
</dbReference>
<dbReference type="GO" id="GO:0046872">
    <property type="term" value="F:metal ion binding"/>
    <property type="evidence" value="ECO:0007669"/>
    <property type="project" value="UniProtKB-KW"/>
</dbReference>
<evidence type="ECO:0000313" key="5">
    <source>
        <dbReference type="Proteomes" id="UP000004070"/>
    </source>
</evidence>
<keyword evidence="4" id="KW-0378">Hydrolase</keyword>
<dbReference type="EMBL" id="ACFE01000002">
    <property type="protein sequence ID" value="EEE17316.1"/>
    <property type="molecule type" value="Genomic_DNA"/>
</dbReference>
<dbReference type="GO" id="GO:0016787">
    <property type="term" value="F:hydrolase activity"/>
    <property type="evidence" value="ECO:0007669"/>
    <property type="project" value="UniProtKB-UniRule"/>
</dbReference>
<dbReference type="EC" id="3.1.4.-" evidence="2"/>
<gene>
    <name evidence="4" type="ORF">ATORI0001_1148</name>
</gene>
<evidence type="ECO:0000259" key="3">
    <source>
        <dbReference type="Pfam" id="PF12850"/>
    </source>
</evidence>
<comment type="cofactor">
    <cofactor evidence="2">
        <name>a divalent metal cation</name>
        <dbReference type="ChEBI" id="CHEBI:60240"/>
    </cofactor>
</comment>
<evidence type="ECO:0000256" key="2">
    <source>
        <dbReference type="RuleBase" id="RU362039"/>
    </source>
</evidence>